<evidence type="ECO:0000313" key="1">
    <source>
        <dbReference type="EMBL" id="BDT62885.1"/>
    </source>
</evidence>
<protein>
    <submittedName>
        <fullName evidence="1">Uncharacterized protein</fullName>
    </submittedName>
</protein>
<sequence length="209" mass="24779">MFEKSELIINNLNKLLNICKKYRDLIDVYSVSIPKYTNNKVLKDCYINNKKLPNIDCKSHYSLKEIEDAVNIINYKDKSSVVAEEDLKLYNQLVDIIKMKLVLPTQYGYEGIEYNSENSEVISYQEYIKSTFNARFNKIIENINSKIEKNKTDLSKLIETLQDIDQILPNYKENSERNIDYIEIYSSNDEYTSSDEELCNFFNWMYKNK</sequence>
<organism evidence="1">
    <name type="scientific">Trachysalambria curvirostris majanivirus</name>
    <dbReference type="NCBI Taxonomy" id="2984281"/>
    <lineage>
        <taxon>Viruses</taxon>
        <taxon>Viruses incertae sedis</taxon>
        <taxon>Naldaviricetes</taxon>
        <taxon>Nimaviridae</taxon>
    </lineage>
</organism>
<accession>A0A9C7BII6</accession>
<name>A0A9C7BII6_9VIRU</name>
<dbReference type="EMBL" id="LC738879">
    <property type="protein sequence ID" value="BDT62885.1"/>
    <property type="molecule type" value="Genomic_DNA"/>
</dbReference>
<proteinExistence type="predicted"/>
<reference evidence="1" key="1">
    <citation type="submission" date="2022-10" db="EMBL/GenBank/DDBJ databases">
        <title>Genome sequences of endogenous nimaviruses in decapod crustaceans.</title>
        <authorList>
            <person name="Kawato S."/>
            <person name="Nozaki R."/>
            <person name="Kondo H."/>
            <person name="Hirono I."/>
        </authorList>
    </citation>
    <scope>NUCLEOTIDE SEQUENCE</scope>
    <source>
        <strain evidence="1">Ube2021</strain>
    </source>
</reference>